<keyword evidence="1 3" id="KW-0378">Hydrolase</keyword>
<reference evidence="3" key="1">
    <citation type="submission" date="2019-08" db="EMBL/GenBank/DDBJ databases">
        <authorList>
            <person name="Kucharzyk K."/>
            <person name="Murdoch R.W."/>
            <person name="Higgins S."/>
            <person name="Loffler F."/>
        </authorList>
    </citation>
    <scope>NUCLEOTIDE SEQUENCE</scope>
</reference>
<gene>
    <name evidence="3" type="primary">sttH_5</name>
    <name evidence="3" type="ORF">SDC9_108415</name>
</gene>
<dbReference type="GO" id="GO:0016787">
    <property type="term" value="F:hydrolase activity"/>
    <property type="evidence" value="ECO:0007669"/>
    <property type="project" value="UniProtKB-KW"/>
</dbReference>
<dbReference type="EMBL" id="VSSQ01018407">
    <property type="protein sequence ID" value="MPM61555.1"/>
    <property type="molecule type" value="Genomic_DNA"/>
</dbReference>
<dbReference type="InterPro" id="IPR036380">
    <property type="entry name" value="Isochorismatase-like_sf"/>
</dbReference>
<dbReference type="PANTHER" id="PTHR43540">
    <property type="entry name" value="PEROXYUREIDOACRYLATE/UREIDOACRYLATE AMIDOHYDROLASE-RELATED"/>
    <property type="match status" value="1"/>
</dbReference>
<dbReference type="EC" id="3.5.2.19" evidence="3"/>
<dbReference type="InterPro" id="IPR050272">
    <property type="entry name" value="Isochorismatase-like_hydrls"/>
</dbReference>
<proteinExistence type="predicted"/>
<comment type="caution">
    <text evidence="3">The sequence shown here is derived from an EMBL/GenBank/DDBJ whole genome shotgun (WGS) entry which is preliminary data.</text>
</comment>
<dbReference type="Pfam" id="PF00857">
    <property type="entry name" value="Isochorismatase"/>
    <property type="match status" value="1"/>
</dbReference>
<dbReference type="Gene3D" id="3.40.50.850">
    <property type="entry name" value="Isochorismatase-like"/>
    <property type="match status" value="1"/>
</dbReference>
<evidence type="ECO:0000259" key="2">
    <source>
        <dbReference type="Pfam" id="PF00857"/>
    </source>
</evidence>
<dbReference type="SUPFAM" id="SSF52499">
    <property type="entry name" value="Isochorismatase-like hydrolases"/>
    <property type="match status" value="1"/>
</dbReference>
<name>A0A645B816_9ZZZZ</name>
<dbReference type="InterPro" id="IPR000868">
    <property type="entry name" value="Isochorismatase-like_dom"/>
</dbReference>
<sequence>MNKEALLIIDMQNDYFPGGANELVGAEKASQNAKAILERFRGCNKPVVHIQHVSTRPEATFFIPNTHGVEIHPNVSPGENELVITKGFPNSFINTPLLEKLKEKGVDSLVIVGMMTHMCVDATTRAAKDLGFTCTVIGDACATKDLFIHDQSVKAKDVQNAFLAALSYFYATVVTTEEYLKQN</sequence>
<evidence type="ECO:0000313" key="3">
    <source>
        <dbReference type="EMBL" id="MPM61555.1"/>
    </source>
</evidence>
<protein>
    <submittedName>
        <fullName evidence="3">Streptothricin hydrolase</fullName>
        <ecNumber evidence="3">3.5.2.19</ecNumber>
    </submittedName>
</protein>
<dbReference type="CDD" id="cd01014">
    <property type="entry name" value="nicotinamidase_related"/>
    <property type="match status" value="1"/>
</dbReference>
<dbReference type="AlphaFoldDB" id="A0A645B816"/>
<organism evidence="3">
    <name type="scientific">bioreactor metagenome</name>
    <dbReference type="NCBI Taxonomy" id="1076179"/>
    <lineage>
        <taxon>unclassified sequences</taxon>
        <taxon>metagenomes</taxon>
        <taxon>ecological metagenomes</taxon>
    </lineage>
</organism>
<accession>A0A645B816</accession>
<dbReference type="PANTHER" id="PTHR43540:SF1">
    <property type="entry name" value="ISOCHORISMATASE HYDROLASE"/>
    <property type="match status" value="1"/>
</dbReference>
<evidence type="ECO:0000256" key="1">
    <source>
        <dbReference type="ARBA" id="ARBA00022801"/>
    </source>
</evidence>
<feature type="domain" description="Isochorismatase-like" evidence="2">
    <location>
        <begin position="5"/>
        <end position="155"/>
    </location>
</feature>